<organism evidence="5 6">
    <name type="scientific">Peribacillus deserti</name>
    <dbReference type="NCBI Taxonomy" id="673318"/>
    <lineage>
        <taxon>Bacteria</taxon>
        <taxon>Bacillati</taxon>
        <taxon>Bacillota</taxon>
        <taxon>Bacilli</taxon>
        <taxon>Bacillales</taxon>
        <taxon>Bacillaceae</taxon>
        <taxon>Peribacillus</taxon>
    </lineage>
</organism>
<dbReference type="AlphaFoldDB" id="A0A2N5M296"/>
<feature type="active site" evidence="3">
    <location>
        <position position="154"/>
    </location>
</feature>
<dbReference type="PANTHER" id="PTHR48081">
    <property type="entry name" value="AB HYDROLASE SUPERFAMILY PROTEIN C4A8.06C"/>
    <property type="match status" value="1"/>
</dbReference>
<name>A0A2N5M296_9BACI</name>
<dbReference type="SUPFAM" id="SSF53474">
    <property type="entry name" value="alpha/beta-Hydrolases"/>
    <property type="match status" value="1"/>
</dbReference>
<dbReference type="PANTHER" id="PTHR48081:SF8">
    <property type="entry name" value="ALPHA_BETA HYDROLASE FOLD-3 DOMAIN-CONTAINING PROTEIN-RELATED"/>
    <property type="match status" value="1"/>
</dbReference>
<sequence>MAVLHPKMRFFLENLITPIPEGYVPSLEDIRSRNSDVPKGSVEEVHQVEDRVISGPESDIKVRIYTPEGEGPFPVVVFFHGGGFVYGDLETHDSVCRSIVKASNQLLVAVDYRLAPEHPFPAAPNDCFAAAKWVYEHAEELNAERTKLAVAGDSAGGNLAAVVAMMAKEQGGLEIAKQVLLYPVTDRYQPGKYPSYTENGSGYFLTTDAMGFFGRQYVQDPQHADNPYTAPITSSNLNGLPPALVITAEYDPLRDEGELYAEKLQQAGVPVVIRREEGQIHGFFNLFGIMDSKEDIKDVYERIGSFLNEY</sequence>
<dbReference type="InterPro" id="IPR050300">
    <property type="entry name" value="GDXG_lipolytic_enzyme"/>
</dbReference>
<keyword evidence="6" id="KW-1185">Reference proteome</keyword>
<proteinExistence type="inferred from homology"/>
<dbReference type="FunFam" id="3.40.50.1820:FF:000089">
    <property type="entry name" value="Alpha/beta hydrolase"/>
    <property type="match status" value="1"/>
</dbReference>
<dbReference type="PROSITE" id="PS01174">
    <property type="entry name" value="LIPASE_GDXG_SER"/>
    <property type="match status" value="1"/>
</dbReference>
<reference evidence="5 6" key="1">
    <citation type="submission" date="2017-11" db="EMBL/GenBank/DDBJ databases">
        <title>Comparitive Functional Genomics of Dry Heat Resistant strains isolated from the Viking Spacecraft.</title>
        <authorList>
            <person name="Seuylemezian A."/>
            <person name="Cooper K."/>
            <person name="Vaishampayan P."/>
        </authorList>
    </citation>
    <scope>NUCLEOTIDE SEQUENCE [LARGE SCALE GENOMIC DNA]</scope>
    <source>
        <strain evidence="5 6">V1-29</strain>
    </source>
</reference>
<accession>A0A2N5M296</accession>
<evidence type="ECO:0000313" key="5">
    <source>
        <dbReference type="EMBL" id="PLT28488.1"/>
    </source>
</evidence>
<comment type="similarity">
    <text evidence="1">Belongs to the 'GDXG' lipolytic enzyme family.</text>
</comment>
<comment type="caution">
    <text evidence="5">The sequence shown here is derived from an EMBL/GenBank/DDBJ whole genome shotgun (WGS) entry which is preliminary data.</text>
</comment>
<dbReference type="Pfam" id="PF07859">
    <property type="entry name" value="Abhydrolase_3"/>
    <property type="match status" value="1"/>
</dbReference>
<evidence type="ECO:0000259" key="4">
    <source>
        <dbReference type="Pfam" id="PF07859"/>
    </source>
</evidence>
<dbReference type="GO" id="GO:0016787">
    <property type="term" value="F:hydrolase activity"/>
    <property type="evidence" value="ECO:0007669"/>
    <property type="project" value="UniProtKB-KW"/>
</dbReference>
<dbReference type="Gene3D" id="3.40.50.1820">
    <property type="entry name" value="alpha/beta hydrolase"/>
    <property type="match status" value="1"/>
</dbReference>
<evidence type="ECO:0000313" key="6">
    <source>
        <dbReference type="Proteomes" id="UP000234748"/>
    </source>
</evidence>
<gene>
    <name evidence="5" type="ORF">CUU66_18475</name>
</gene>
<evidence type="ECO:0000256" key="1">
    <source>
        <dbReference type="ARBA" id="ARBA00010515"/>
    </source>
</evidence>
<dbReference type="InterPro" id="IPR029058">
    <property type="entry name" value="AB_hydrolase_fold"/>
</dbReference>
<protein>
    <submittedName>
        <fullName evidence="5">Lipase</fullName>
    </submittedName>
</protein>
<keyword evidence="2" id="KW-0378">Hydrolase</keyword>
<dbReference type="InterPro" id="IPR033140">
    <property type="entry name" value="Lipase_GDXG_put_SER_AS"/>
</dbReference>
<dbReference type="OrthoDB" id="9815425at2"/>
<feature type="domain" description="Alpha/beta hydrolase fold-3" evidence="4">
    <location>
        <begin position="76"/>
        <end position="284"/>
    </location>
</feature>
<dbReference type="InterPro" id="IPR013094">
    <property type="entry name" value="AB_hydrolase_3"/>
</dbReference>
<evidence type="ECO:0000256" key="2">
    <source>
        <dbReference type="ARBA" id="ARBA00022801"/>
    </source>
</evidence>
<dbReference type="RefSeq" id="WP_101644878.1">
    <property type="nucleotide sequence ID" value="NZ_PGUY01000060.1"/>
</dbReference>
<dbReference type="InterPro" id="IPR002168">
    <property type="entry name" value="Lipase_GDXG_HIS_AS"/>
</dbReference>
<dbReference type="EMBL" id="PGUY01000060">
    <property type="protein sequence ID" value="PLT28488.1"/>
    <property type="molecule type" value="Genomic_DNA"/>
</dbReference>
<evidence type="ECO:0000256" key="3">
    <source>
        <dbReference type="PROSITE-ProRule" id="PRU10038"/>
    </source>
</evidence>
<dbReference type="Proteomes" id="UP000234748">
    <property type="component" value="Unassembled WGS sequence"/>
</dbReference>
<dbReference type="PROSITE" id="PS01173">
    <property type="entry name" value="LIPASE_GDXG_HIS"/>
    <property type="match status" value="1"/>
</dbReference>